<dbReference type="EMBL" id="JARIHO010000023">
    <property type="protein sequence ID" value="KAJ7343488.1"/>
    <property type="molecule type" value="Genomic_DNA"/>
</dbReference>
<comment type="caution">
    <text evidence="1">The sequence shown here is derived from an EMBL/GenBank/DDBJ whole genome shotgun (WGS) entry which is preliminary data.</text>
</comment>
<protein>
    <submittedName>
        <fullName evidence="1">Uncharacterized protein</fullName>
    </submittedName>
</protein>
<accession>A0AAD7EPQ4</accession>
<evidence type="ECO:0000313" key="2">
    <source>
        <dbReference type="Proteomes" id="UP001218218"/>
    </source>
</evidence>
<dbReference type="Proteomes" id="UP001218218">
    <property type="component" value="Unassembled WGS sequence"/>
</dbReference>
<organism evidence="1 2">
    <name type="scientific">Mycena albidolilacea</name>
    <dbReference type="NCBI Taxonomy" id="1033008"/>
    <lineage>
        <taxon>Eukaryota</taxon>
        <taxon>Fungi</taxon>
        <taxon>Dikarya</taxon>
        <taxon>Basidiomycota</taxon>
        <taxon>Agaricomycotina</taxon>
        <taxon>Agaricomycetes</taxon>
        <taxon>Agaricomycetidae</taxon>
        <taxon>Agaricales</taxon>
        <taxon>Marasmiineae</taxon>
        <taxon>Mycenaceae</taxon>
        <taxon>Mycena</taxon>
    </lineage>
</organism>
<reference evidence="1" key="1">
    <citation type="submission" date="2023-03" db="EMBL/GenBank/DDBJ databases">
        <title>Massive genome expansion in bonnet fungi (Mycena s.s.) driven by repeated elements and novel gene families across ecological guilds.</title>
        <authorList>
            <consortium name="Lawrence Berkeley National Laboratory"/>
            <person name="Harder C.B."/>
            <person name="Miyauchi S."/>
            <person name="Viragh M."/>
            <person name="Kuo A."/>
            <person name="Thoen E."/>
            <person name="Andreopoulos B."/>
            <person name="Lu D."/>
            <person name="Skrede I."/>
            <person name="Drula E."/>
            <person name="Henrissat B."/>
            <person name="Morin E."/>
            <person name="Kohler A."/>
            <person name="Barry K."/>
            <person name="LaButti K."/>
            <person name="Morin E."/>
            <person name="Salamov A."/>
            <person name="Lipzen A."/>
            <person name="Mereny Z."/>
            <person name="Hegedus B."/>
            <person name="Baldrian P."/>
            <person name="Stursova M."/>
            <person name="Weitz H."/>
            <person name="Taylor A."/>
            <person name="Grigoriev I.V."/>
            <person name="Nagy L.G."/>
            <person name="Martin F."/>
            <person name="Kauserud H."/>
        </authorList>
    </citation>
    <scope>NUCLEOTIDE SEQUENCE</scope>
    <source>
        <strain evidence="1">CBHHK002</strain>
    </source>
</reference>
<name>A0AAD7EPQ4_9AGAR</name>
<evidence type="ECO:0000313" key="1">
    <source>
        <dbReference type="EMBL" id="KAJ7343488.1"/>
    </source>
</evidence>
<sequence>MCHRQLLFTKALRCGHSTYSSEIMVDCHSRHCRLSSAHPPNCIQRCTCRRYYGQPERLVTREIPGYCSQCAHAR</sequence>
<proteinExistence type="predicted"/>
<dbReference type="AlphaFoldDB" id="A0AAD7EPQ4"/>
<gene>
    <name evidence="1" type="ORF">DFH08DRAFT_872814</name>
</gene>
<keyword evidence="2" id="KW-1185">Reference proteome</keyword>